<dbReference type="RefSeq" id="WP_129968450.1">
    <property type="nucleotide sequence ID" value="NZ_JACCEW010000002.1"/>
</dbReference>
<keyword evidence="7" id="KW-1185">Reference proteome</keyword>
<dbReference type="InterPro" id="IPR036388">
    <property type="entry name" value="WH-like_DNA-bd_sf"/>
</dbReference>
<keyword evidence="3" id="KW-0804">Transcription</keyword>
<dbReference type="SUPFAM" id="SSF46785">
    <property type="entry name" value="Winged helix' DNA-binding domain"/>
    <property type="match status" value="1"/>
</dbReference>
<evidence type="ECO:0000256" key="1">
    <source>
        <dbReference type="ARBA" id="ARBA00023015"/>
    </source>
</evidence>
<evidence type="ECO:0000256" key="4">
    <source>
        <dbReference type="SAM" id="MobiDB-lite"/>
    </source>
</evidence>
<dbReference type="InterPro" id="IPR036390">
    <property type="entry name" value="WH_DNA-bd_sf"/>
</dbReference>
<protein>
    <submittedName>
        <fullName evidence="6">GntR family transcriptional regulator</fullName>
    </submittedName>
</protein>
<dbReference type="InterPro" id="IPR000524">
    <property type="entry name" value="Tscrpt_reg_HTH_GntR"/>
</dbReference>
<dbReference type="PROSITE" id="PS50949">
    <property type="entry name" value="HTH_GNTR"/>
    <property type="match status" value="1"/>
</dbReference>
<dbReference type="InterPro" id="IPR050679">
    <property type="entry name" value="Bact_HTH_transcr_reg"/>
</dbReference>
<dbReference type="PANTHER" id="PTHR44846">
    <property type="entry name" value="MANNOSYL-D-GLYCERATE TRANSPORT/METABOLISM SYSTEM REPRESSOR MNGR-RELATED"/>
    <property type="match status" value="1"/>
</dbReference>
<dbReference type="GO" id="GO:0003677">
    <property type="term" value="F:DNA binding"/>
    <property type="evidence" value="ECO:0007669"/>
    <property type="project" value="UniProtKB-KW"/>
</dbReference>
<dbReference type="Pfam" id="PF00392">
    <property type="entry name" value="GntR"/>
    <property type="match status" value="1"/>
</dbReference>
<sequence>MLETAVRKNRASAGPRRLRQAGGDEDGTPLYRVIYKDLEQGIKTGRYPVMSLLPTEHALCARYGASRHTIREAIRMLTEAGMVSRRRGVGTRVEADMPETRYTQQISELADLFQYISNATLQVRALETVTASDGLAGILGCERGQAWLHIDAIKLLGDKEAPVAAASAYVHPDYSALGPEVVTAQLPLSQLIEQRYSQKIRKVNQVFSAAPIKGAMARTLQVTAGTAGLVITRRYYGTRNKLVLVTVTTFPYQKMKYSMWLSFR</sequence>
<reference evidence="6 7" key="1">
    <citation type="submission" date="2020-07" db="EMBL/GenBank/DDBJ databases">
        <title>Taxonomic revisions and descriptions of new bacterial species based on genomic comparisons in the high-G+C-content subgroup of the family Alcaligenaceae.</title>
        <authorList>
            <person name="Szabo A."/>
            <person name="Felfoldi T."/>
        </authorList>
    </citation>
    <scope>NUCLEOTIDE SEQUENCE [LARGE SCALE GENOMIC DNA]</scope>
    <source>
        <strain evidence="6 7">DSM 25264</strain>
    </source>
</reference>
<dbReference type="OrthoDB" id="7363114at2"/>
<dbReference type="Proteomes" id="UP000580517">
    <property type="component" value="Unassembled WGS sequence"/>
</dbReference>
<dbReference type="PRINTS" id="PR00035">
    <property type="entry name" value="HTHGNTR"/>
</dbReference>
<evidence type="ECO:0000256" key="2">
    <source>
        <dbReference type="ARBA" id="ARBA00023125"/>
    </source>
</evidence>
<dbReference type="GO" id="GO:0003700">
    <property type="term" value="F:DNA-binding transcription factor activity"/>
    <property type="evidence" value="ECO:0007669"/>
    <property type="project" value="InterPro"/>
</dbReference>
<keyword evidence="2" id="KW-0238">DNA-binding</keyword>
<dbReference type="AlphaFoldDB" id="A0A853F7B0"/>
<dbReference type="SUPFAM" id="SSF64288">
    <property type="entry name" value="Chorismate lyase-like"/>
    <property type="match status" value="1"/>
</dbReference>
<dbReference type="Pfam" id="PF07702">
    <property type="entry name" value="UTRA"/>
    <property type="match status" value="1"/>
</dbReference>
<dbReference type="GO" id="GO:0045892">
    <property type="term" value="P:negative regulation of DNA-templated transcription"/>
    <property type="evidence" value="ECO:0007669"/>
    <property type="project" value="TreeGrafter"/>
</dbReference>
<feature type="domain" description="HTH gntR-type" evidence="5">
    <location>
        <begin position="28"/>
        <end position="96"/>
    </location>
</feature>
<dbReference type="Gene3D" id="1.10.10.10">
    <property type="entry name" value="Winged helix-like DNA-binding domain superfamily/Winged helix DNA-binding domain"/>
    <property type="match status" value="1"/>
</dbReference>
<name>A0A853F7B0_9BURK</name>
<dbReference type="Gene3D" id="3.40.1410.10">
    <property type="entry name" value="Chorismate lyase-like"/>
    <property type="match status" value="1"/>
</dbReference>
<feature type="region of interest" description="Disordered" evidence="4">
    <location>
        <begin position="1"/>
        <end position="24"/>
    </location>
</feature>
<dbReference type="SMART" id="SM00345">
    <property type="entry name" value="HTH_GNTR"/>
    <property type="match status" value="1"/>
</dbReference>
<proteinExistence type="predicted"/>
<dbReference type="InterPro" id="IPR028978">
    <property type="entry name" value="Chorismate_lyase_/UTRA_dom_sf"/>
</dbReference>
<evidence type="ECO:0000256" key="3">
    <source>
        <dbReference type="ARBA" id="ARBA00023163"/>
    </source>
</evidence>
<dbReference type="EMBL" id="JACCEW010000002">
    <property type="protein sequence ID" value="NYT36475.1"/>
    <property type="molecule type" value="Genomic_DNA"/>
</dbReference>
<dbReference type="SMART" id="SM00866">
    <property type="entry name" value="UTRA"/>
    <property type="match status" value="1"/>
</dbReference>
<keyword evidence="1" id="KW-0805">Transcription regulation</keyword>
<evidence type="ECO:0000313" key="7">
    <source>
        <dbReference type="Proteomes" id="UP000580517"/>
    </source>
</evidence>
<accession>A0A853F7B0</accession>
<evidence type="ECO:0000313" key="6">
    <source>
        <dbReference type="EMBL" id="NYT36475.1"/>
    </source>
</evidence>
<comment type="caution">
    <text evidence="6">The sequence shown here is derived from an EMBL/GenBank/DDBJ whole genome shotgun (WGS) entry which is preliminary data.</text>
</comment>
<dbReference type="CDD" id="cd07377">
    <property type="entry name" value="WHTH_GntR"/>
    <property type="match status" value="1"/>
</dbReference>
<organism evidence="6 7">
    <name type="scientific">Allopusillimonas soli</name>
    <dbReference type="NCBI Taxonomy" id="659016"/>
    <lineage>
        <taxon>Bacteria</taxon>
        <taxon>Pseudomonadati</taxon>
        <taxon>Pseudomonadota</taxon>
        <taxon>Betaproteobacteria</taxon>
        <taxon>Burkholderiales</taxon>
        <taxon>Alcaligenaceae</taxon>
        <taxon>Allopusillimonas</taxon>
    </lineage>
</organism>
<evidence type="ECO:0000259" key="5">
    <source>
        <dbReference type="PROSITE" id="PS50949"/>
    </source>
</evidence>
<dbReference type="PANTHER" id="PTHR44846:SF1">
    <property type="entry name" value="MANNOSYL-D-GLYCERATE TRANSPORT_METABOLISM SYSTEM REPRESSOR MNGR-RELATED"/>
    <property type="match status" value="1"/>
</dbReference>
<gene>
    <name evidence="6" type="ORF">H0A68_06285</name>
</gene>
<dbReference type="InterPro" id="IPR011663">
    <property type="entry name" value="UTRA"/>
</dbReference>